<organism evidence="3 4">
    <name type="scientific">Effrenium voratum</name>
    <dbReference type="NCBI Taxonomy" id="2562239"/>
    <lineage>
        <taxon>Eukaryota</taxon>
        <taxon>Sar</taxon>
        <taxon>Alveolata</taxon>
        <taxon>Dinophyceae</taxon>
        <taxon>Suessiales</taxon>
        <taxon>Symbiodiniaceae</taxon>
        <taxon>Effrenium</taxon>
    </lineage>
</organism>
<keyword evidence="4" id="KW-1185">Reference proteome</keyword>
<gene>
    <name evidence="3" type="ORF">EVOR1521_LOCUS20228</name>
</gene>
<evidence type="ECO:0000256" key="1">
    <source>
        <dbReference type="SAM" id="MobiDB-lite"/>
    </source>
</evidence>
<dbReference type="Proteomes" id="UP001178507">
    <property type="component" value="Unassembled WGS sequence"/>
</dbReference>
<feature type="region of interest" description="Disordered" evidence="1">
    <location>
        <begin position="87"/>
        <end position="108"/>
    </location>
</feature>
<dbReference type="EMBL" id="CAUJNA010003214">
    <property type="protein sequence ID" value="CAJ1395906.1"/>
    <property type="molecule type" value="Genomic_DNA"/>
</dbReference>
<dbReference type="AlphaFoldDB" id="A0AA36IYG1"/>
<reference evidence="3" key="1">
    <citation type="submission" date="2023-08" db="EMBL/GenBank/DDBJ databases">
        <authorList>
            <person name="Chen Y."/>
            <person name="Shah S."/>
            <person name="Dougan E. K."/>
            <person name="Thang M."/>
            <person name="Chan C."/>
        </authorList>
    </citation>
    <scope>NUCLEOTIDE SEQUENCE</scope>
</reference>
<evidence type="ECO:0000313" key="3">
    <source>
        <dbReference type="EMBL" id="CAJ1395906.1"/>
    </source>
</evidence>
<evidence type="ECO:0000256" key="2">
    <source>
        <dbReference type="SAM" id="SignalP"/>
    </source>
</evidence>
<keyword evidence="2" id="KW-0732">Signal</keyword>
<proteinExistence type="predicted"/>
<evidence type="ECO:0000313" key="4">
    <source>
        <dbReference type="Proteomes" id="UP001178507"/>
    </source>
</evidence>
<feature type="chain" id="PRO_5041419268" evidence="2">
    <location>
        <begin position="19"/>
        <end position="108"/>
    </location>
</feature>
<sequence>MKGVAALLALGLAGLAPAITVLRQEEAVAETAASSPCDGQCRFDIMMCKSFMCTECTYEWCTEACQKVQKDFPGLRCADWPEARTSFSNGDFKNKGKLGDGGDFAEKK</sequence>
<comment type="caution">
    <text evidence="3">The sequence shown here is derived from an EMBL/GenBank/DDBJ whole genome shotgun (WGS) entry which is preliminary data.</text>
</comment>
<protein>
    <submittedName>
        <fullName evidence="3">Uncharacterized protein</fullName>
    </submittedName>
</protein>
<feature type="compositionally biased region" description="Basic and acidic residues" evidence="1">
    <location>
        <begin position="92"/>
        <end position="108"/>
    </location>
</feature>
<name>A0AA36IYG1_9DINO</name>
<accession>A0AA36IYG1</accession>
<feature type="signal peptide" evidence="2">
    <location>
        <begin position="1"/>
        <end position="18"/>
    </location>
</feature>